<dbReference type="VEuPathDB" id="MicrosporidiaDB:NEQG_01055"/>
<keyword evidence="10 14" id="KW-0472">Membrane</keyword>
<keyword evidence="16" id="KW-1185">Reference proteome</keyword>
<gene>
    <name evidence="15" type="ORF">NEQG_01055</name>
</gene>
<dbReference type="FunCoup" id="I3EGL8">
    <property type="interactions" value="89"/>
</dbReference>
<reference evidence="15" key="1">
    <citation type="submission" date="2011-01" db="EMBL/GenBank/DDBJ databases">
        <title>The Genome Sequence of Nematocida parisii strain ERTm3.</title>
        <authorList>
            <consortium name="The Broad Institute Genome Sequencing Platform"/>
            <consortium name="The Broad Institute Genome Sequencing Center for Infectious Disease"/>
            <person name="Cuomo C."/>
            <person name="Troemel E."/>
            <person name="Young S.K."/>
            <person name="Zeng Q."/>
            <person name="Gargeya S."/>
            <person name="Fitzgerald M."/>
            <person name="Haas B."/>
            <person name="Abouelleil A."/>
            <person name="Alvarado L."/>
            <person name="Arachchi H.M."/>
            <person name="Berlin A."/>
            <person name="Chapman S.B."/>
            <person name="Gearin G."/>
            <person name="Goldberg J."/>
            <person name="Griggs A."/>
            <person name="Gujja S."/>
            <person name="Hansen M."/>
            <person name="Heiman D."/>
            <person name="Howarth C."/>
            <person name="Larimer J."/>
            <person name="Lui A."/>
            <person name="MacDonald P.J.P."/>
            <person name="McCowen C."/>
            <person name="Montmayeur A."/>
            <person name="Murphy C."/>
            <person name="Neiman D."/>
            <person name="Pearson M."/>
            <person name="Priest M."/>
            <person name="Roberts A."/>
            <person name="Saif S."/>
            <person name="Shea T."/>
            <person name="Sisk P."/>
            <person name="Stolte C."/>
            <person name="Sykes S."/>
            <person name="Wortman J."/>
            <person name="Nusbaum C."/>
            <person name="Birren B."/>
        </authorList>
    </citation>
    <scope>NUCLEOTIDE SEQUENCE</scope>
    <source>
        <strain evidence="15">ERTm3</strain>
    </source>
</reference>
<protein>
    <recommendedName>
        <fullName evidence="4 14">Very-long-chain (3R)-3-hydroxyacyl-CoA dehydratase</fullName>
        <ecNumber evidence="4 14">4.2.1.134</ecNumber>
    </recommendedName>
</protein>
<keyword evidence="9 14" id="KW-0443">Lipid metabolism</keyword>
<dbReference type="UniPathway" id="UPA00094"/>
<comment type="pathway">
    <text evidence="2 14">Lipid metabolism; fatty acid biosynthesis.</text>
</comment>
<evidence type="ECO:0000256" key="5">
    <source>
        <dbReference type="ARBA" id="ARBA00022516"/>
    </source>
</evidence>
<evidence type="ECO:0000256" key="3">
    <source>
        <dbReference type="ARBA" id="ARBA00007811"/>
    </source>
</evidence>
<name>I3EGL8_NEMP3</name>
<evidence type="ECO:0000313" key="15">
    <source>
        <dbReference type="EMBL" id="EIJ88365.1"/>
    </source>
</evidence>
<feature type="transmembrane region" description="Helical" evidence="14">
    <location>
        <begin position="111"/>
        <end position="131"/>
    </location>
</feature>
<dbReference type="PANTHER" id="PTHR11035">
    <property type="entry name" value="VERY-LONG-CHAIN (3R)-3-HYDROXYACYL-COA DEHYDRATASE"/>
    <property type="match status" value="1"/>
</dbReference>
<dbReference type="OrthoDB" id="46988at2759"/>
<dbReference type="GO" id="GO:0030148">
    <property type="term" value="P:sphingolipid biosynthetic process"/>
    <property type="evidence" value="ECO:0007669"/>
    <property type="project" value="TreeGrafter"/>
</dbReference>
<keyword evidence="12 14" id="KW-0456">Lyase</keyword>
<dbReference type="Pfam" id="PF04387">
    <property type="entry name" value="PTPLA"/>
    <property type="match status" value="1"/>
</dbReference>
<keyword evidence="8 14" id="KW-1133">Transmembrane helix</keyword>
<dbReference type="HOGENOM" id="CLU_1390580_0_0_1"/>
<dbReference type="GO" id="GO:0005789">
    <property type="term" value="C:endoplasmic reticulum membrane"/>
    <property type="evidence" value="ECO:0007669"/>
    <property type="project" value="UniProtKB-SubCell"/>
</dbReference>
<dbReference type="GO" id="GO:0102158">
    <property type="term" value="F:very-long-chain (3R)-3-hydroxyacyl-CoA dehydratase activity"/>
    <property type="evidence" value="ECO:0007669"/>
    <property type="project" value="UniProtKB-EC"/>
</dbReference>
<feature type="transmembrane region" description="Helical" evidence="14">
    <location>
        <begin position="72"/>
        <end position="91"/>
    </location>
</feature>
<keyword evidence="6 14" id="KW-0812">Transmembrane</keyword>
<dbReference type="OMA" id="MQIGSRV"/>
<proteinExistence type="inferred from homology"/>
<feature type="transmembrane region" description="Helical" evidence="14">
    <location>
        <begin position="143"/>
        <end position="161"/>
    </location>
</feature>
<dbReference type="EC" id="4.2.1.134" evidence="4 14"/>
<evidence type="ECO:0000256" key="13">
    <source>
        <dbReference type="ARBA" id="ARBA00036671"/>
    </source>
</evidence>
<dbReference type="STRING" id="935791.I3EGL8"/>
<evidence type="ECO:0000256" key="2">
    <source>
        <dbReference type="ARBA" id="ARBA00005194"/>
    </source>
</evidence>
<evidence type="ECO:0000256" key="1">
    <source>
        <dbReference type="ARBA" id="ARBA00004141"/>
    </source>
</evidence>
<accession>I3EGL8</accession>
<sequence length="196" mass="22354">MNISVRKAFILSSTRILFNIFGMTIAWSVISMGLDILCGKLNLSIPRDYLYFMNGYTASTYHKLLIITQEMYVFELILSVTGITSQSFITSLMQIGSRVFISRCACTNNNLIITGIMMIVWGVSDLIRFLYYGCPMLKKPRYLASLILYPIGIFCEVFLMVYMRSTLTLIGLITYIPGFVYLYGRIRQKKKSADGL</sequence>
<comment type="subcellular location">
    <subcellularLocation>
        <location evidence="14">Endoplasmic reticulum membrane</location>
        <topology evidence="14">Multi-pass membrane protein</topology>
    </subcellularLocation>
    <subcellularLocation>
        <location evidence="1">Membrane</location>
        <topology evidence="1">Multi-pass membrane protein</topology>
    </subcellularLocation>
</comment>
<dbReference type="PANTHER" id="PTHR11035:SF3">
    <property type="entry name" value="VERY-LONG-CHAIN (3R)-3-HYDROXYACYL-COA DEHYDRATASE"/>
    <property type="match status" value="1"/>
</dbReference>
<keyword evidence="11 14" id="KW-0275">Fatty acid biosynthesis</keyword>
<evidence type="ECO:0000313" key="16">
    <source>
        <dbReference type="Proteomes" id="UP000002872"/>
    </source>
</evidence>
<dbReference type="Proteomes" id="UP000002872">
    <property type="component" value="Unassembled WGS sequence"/>
</dbReference>
<evidence type="ECO:0000256" key="4">
    <source>
        <dbReference type="ARBA" id="ARBA00013122"/>
    </source>
</evidence>
<comment type="catalytic activity">
    <reaction evidence="13 14">
        <text>a very-long-chain (3R)-3-hydroxyacyl-CoA = a very-long-chain (2E)-enoyl-CoA + H2O</text>
        <dbReference type="Rhea" id="RHEA:45812"/>
        <dbReference type="ChEBI" id="CHEBI:15377"/>
        <dbReference type="ChEBI" id="CHEBI:83728"/>
        <dbReference type="ChEBI" id="CHEBI:85440"/>
        <dbReference type="EC" id="4.2.1.134"/>
    </reaction>
</comment>
<dbReference type="AlphaFoldDB" id="I3EGL8"/>
<dbReference type="GO" id="GO:0042761">
    <property type="term" value="P:very long-chain fatty acid biosynthetic process"/>
    <property type="evidence" value="ECO:0007669"/>
    <property type="project" value="TreeGrafter"/>
</dbReference>
<evidence type="ECO:0000256" key="12">
    <source>
        <dbReference type="ARBA" id="ARBA00023239"/>
    </source>
</evidence>
<dbReference type="GO" id="GO:0030497">
    <property type="term" value="P:fatty acid elongation"/>
    <property type="evidence" value="ECO:0007669"/>
    <property type="project" value="TreeGrafter"/>
</dbReference>
<feature type="transmembrane region" description="Helical" evidence="14">
    <location>
        <begin position="167"/>
        <end position="184"/>
    </location>
</feature>
<dbReference type="InParanoid" id="I3EGL8"/>
<evidence type="ECO:0000256" key="6">
    <source>
        <dbReference type="ARBA" id="ARBA00022692"/>
    </source>
</evidence>
<feature type="transmembrane region" description="Helical" evidence="14">
    <location>
        <begin position="16"/>
        <end position="37"/>
    </location>
</feature>
<keyword evidence="7 14" id="KW-0276">Fatty acid metabolism</keyword>
<evidence type="ECO:0000256" key="7">
    <source>
        <dbReference type="ARBA" id="ARBA00022832"/>
    </source>
</evidence>
<comment type="function">
    <text evidence="14">Catalyzes the third of the four reactions of the long-chain fatty acids elongation cycle. This endoplasmic reticulum-bound enzymatic process, allows the addition of two carbons to the chain of long- and very long-chain fatty acids/VLCFAs per cycle. This enzyme catalyzes the dehydration of the 3-hydroxyacyl-CoA intermediate into trans-2,3-enoyl-CoA, within each cycle of fatty acid elongation. Thereby, it participates to the production of VLCFAs of different chain lengths that are involved in multiple biological processes as precursors of membrane lipids and lipid mediators.</text>
</comment>
<evidence type="ECO:0000256" key="10">
    <source>
        <dbReference type="ARBA" id="ARBA00023136"/>
    </source>
</evidence>
<evidence type="ECO:0000256" key="11">
    <source>
        <dbReference type="ARBA" id="ARBA00023160"/>
    </source>
</evidence>
<dbReference type="InterPro" id="IPR007482">
    <property type="entry name" value="Tyr_Pase-like_PTPLA"/>
</dbReference>
<comment type="similarity">
    <text evidence="3 14">Belongs to the very long-chain fatty acids dehydratase HACD family.</text>
</comment>
<evidence type="ECO:0000256" key="9">
    <source>
        <dbReference type="ARBA" id="ARBA00023098"/>
    </source>
</evidence>
<evidence type="ECO:0000256" key="14">
    <source>
        <dbReference type="RuleBase" id="RU363109"/>
    </source>
</evidence>
<organism evidence="15 16">
    <name type="scientific">Nematocida parisii (strain ERTm3)</name>
    <name type="common">Nematode killer fungus</name>
    <dbReference type="NCBI Taxonomy" id="935791"/>
    <lineage>
        <taxon>Eukaryota</taxon>
        <taxon>Fungi</taxon>
        <taxon>Fungi incertae sedis</taxon>
        <taxon>Microsporidia</taxon>
        <taxon>Nematocida</taxon>
    </lineage>
</organism>
<evidence type="ECO:0000256" key="8">
    <source>
        <dbReference type="ARBA" id="ARBA00022989"/>
    </source>
</evidence>
<keyword evidence="5 14" id="KW-0444">Lipid biosynthesis</keyword>
<dbReference type="EMBL" id="GL870878">
    <property type="protein sequence ID" value="EIJ88365.1"/>
    <property type="molecule type" value="Genomic_DNA"/>
</dbReference>
<keyword evidence="14" id="KW-0256">Endoplasmic reticulum</keyword>